<comment type="caution">
    <text evidence="2">The sequence shown here is derived from an EMBL/GenBank/DDBJ whole genome shotgun (WGS) entry which is preliminary data.</text>
</comment>
<name>A0A0F9CNX6_9ZZZZ</name>
<dbReference type="AlphaFoldDB" id="A0A0F9CNX6"/>
<feature type="region of interest" description="Disordered" evidence="1">
    <location>
        <begin position="44"/>
        <end position="75"/>
    </location>
</feature>
<evidence type="ECO:0000256" key="1">
    <source>
        <dbReference type="SAM" id="MobiDB-lite"/>
    </source>
</evidence>
<accession>A0A0F9CNX6</accession>
<dbReference type="EMBL" id="LAZR01043325">
    <property type="protein sequence ID" value="KKL07351.1"/>
    <property type="molecule type" value="Genomic_DNA"/>
</dbReference>
<evidence type="ECO:0000313" key="2">
    <source>
        <dbReference type="EMBL" id="KKL07351.1"/>
    </source>
</evidence>
<protein>
    <submittedName>
        <fullName evidence="2">Uncharacterized protein</fullName>
    </submittedName>
</protein>
<sequence>MAEPNANKTFWAFVWYLMNNPSKAGLNRQDIHLMAEKFADANSGAITDATDPGGTYTDVEWPDKDGSTSTITAVGNSSTDITGNVRWDLVDPVSQVTLDQAYWPETHLGS</sequence>
<gene>
    <name evidence="2" type="ORF">LCGC14_2586880</name>
</gene>
<reference evidence="2" key="1">
    <citation type="journal article" date="2015" name="Nature">
        <title>Complex archaea that bridge the gap between prokaryotes and eukaryotes.</title>
        <authorList>
            <person name="Spang A."/>
            <person name="Saw J.H."/>
            <person name="Jorgensen S.L."/>
            <person name="Zaremba-Niedzwiedzka K."/>
            <person name="Martijn J."/>
            <person name="Lind A.E."/>
            <person name="van Eijk R."/>
            <person name="Schleper C."/>
            <person name="Guy L."/>
            <person name="Ettema T.J."/>
        </authorList>
    </citation>
    <scope>NUCLEOTIDE SEQUENCE</scope>
</reference>
<proteinExistence type="predicted"/>
<organism evidence="2">
    <name type="scientific">marine sediment metagenome</name>
    <dbReference type="NCBI Taxonomy" id="412755"/>
    <lineage>
        <taxon>unclassified sequences</taxon>
        <taxon>metagenomes</taxon>
        <taxon>ecological metagenomes</taxon>
    </lineage>
</organism>